<proteinExistence type="predicted"/>
<sequence length="107" mass="11441">MSREEKRAALGQLLGVAKGEILDAYRRGLGCGHEPPVVALKVADDFGRDDGSGVTAKVIDPVELSCMSSSARKWPDILDVPQGHIRVVVTDETDDLLAICAMPIPTE</sequence>
<dbReference type="Proteomes" id="UP000324233">
    <property type="component" value="Chromosome"/>
</dbReference>
<evidence type="ECO:0000313" key="2">
    <source>
        <dbReference type="Proteomes" id="UP000324233"/>
    </source>
</evidence>
<gene>
    <name evidence="1" type="ORF">OJF2_44550</name>
</gene>
<dbReference type="KEGG" id="agv:OJF2_44550"/>
<organism evidence="1 2">
    <name type="scientific">Aquisphaera giovannonii</name>
    <dbReference type="NCBI Taxonomy" id="406548"/>
    <lineage>
        <taxon>Bacteria</taxon>
        <taxon>Pseudomonadati</taxon>
        <taxon>Planctomycetota</taxon>
        <taxon>Planctomycetia</taxon>
        <taxon>Isosphaerales</taxon>
        <taxon>Isosphaeraceae</taxon>
        <taxon>Aquisphaera</taxon>
    </lineage>
</organism>
<reference evidence="1 2" key="1">
    <citation type="submission" date="2019-08" db="EMBL/GenBank/DDBJ databases">
        <title>Deep-cultivation of Planctomycetes and their phenomic and genomic characterization uncovers novel biology.</title>
        <authorList>
            <person name="Wiegand S."/>
            <person name="Jogler M."/>
            <person name="Boedeker C."/>
            <person name="Pinto D."/>
            <person name="Vollmers J."/>
            <person name="Rivas-Marin E."/>
            <person name="Kohn T."/>
            <person name="Peeters S.H."/>
            <person name="Heuer A."/>
            <person name="Rast P."/>
            <person name="Oberbeckmann S."/>
            <person name="Bunk B."/>
            <person name="Jeske O."/>
            <person name="Meyerdierks A."/>
            <person name="Storesund J.E."/>
            <person name="Kallscheuer N."/>
            <person name="Luecker S."/>
            <person name="Lage O.M."/>
            <person name="Pohl T."/>
            <person name="Merkel B.J."/>
            <person name="Hornburger P."/>
            <person name="Mueller R.-W."/>
            <person name="Bruemmer F."/>
            <person name="Labrenz M."/>
            <person name="Spormann A.M."/>
            <person name="Op den Camp H."/>
            <person name="Overmann J."/>
            <person name="Amann R."/>
            <person name="Jetten M.S.M."/>
            <person name="Mascher T."/>
            <person name="Medema M.H."/>
            <person name="Devos D.P."/>
            <person name="Kaster A.-K."/>
            <person name="Ovreas L."/>
            <person name="Rohde M."/>
            <person name="Galperin M.Y."/>
            <person name="Jogler C."/>
        </authorList>
    </citation>
    <scope>NUCLEOTIDE SEQUENCE [LARGE SCALE GENOMIC DNA]</scope>
    <source>
        <strain evidence="1 2">OJF2</strain>
    </source>
</reference>
<evidence type="ECO:0000313" key="1">
    <source>
        <dbReference type="EMBL" id="QEH35898.1"/>
    </source>
</evidence>
<dbReference type="EMBL" id="CP042997">
    <property type="protein sequence ID" value="QEH35898.1"/>
    <property type="molecule type" value="Genomic_DNA"/>
</dbReference>
<keyword evidence="2" id="KW-1185">Reference proteome</keyword>
<dbReference type="AlphaFoldDB" id="A0A5B9W5L3"/>
<protein>
    <submittedName>
        <fullName evidence="1">Uncharacterized protein</fullName>
    </submittedName>
</protein>
<name>A0A5B9W5L3_9BACT</name>
<accession>A0A5B9W5L3</accession>